<dbReference type="EMBL" id="JACSDY010000012">
    <property type="protein sequence ID" value="KAF7413151.1"/>
    <property type="molecule type" value="Genomic_DNA"/>
</dbReference>
<organism evidence="2 3">
    <name type="scientific">Vespula pensylvanica</name>
    <name type="common">Western yellow jacket</name>
    <name type="synonym">Wasp</name>
    <dbReference type="NCBI Taxonomy" id="30213"/>
    <lineage>
        <taxon>Eukaryota</taxon>
        <taxon>Metazoa</taxon>
        <taxon>Ecdysozoa</taxon>
        <taxon>Arthropoda</taxon>
        <taxon>Hexapoda</taxon>
        <taxon>Insecta</taxon>
        <taxon>Pterygota</taxon>
        <taxon>Neoptera</taxon>
        <taxon>Endopterygota</taxon>
        <taxon>Hymenoptera</taxon>
        <taxon>Apocrita</taxon>
        <taxon>Aculeata</taxon>
        <taxon>Vespoidea</taxon>
        <taxon>Vespidae</taxon>
        <taxon>Vespinae</taxon>
        <taxon>Vespula</taxon>
    </lineage>
</organism>
<evidence type="ECO:0000313" key="3">
    <source>
        <dbReference type="Proteomes" id="UP000600918"/>
    </source>
</evidence>
<protein>
    <submittedName>
        <fullName evidence="2">Uncharacterized protein</fullName>
    </submittedName>
</protein>
<proteinExistence type="predicted"/>
<dbReference type="Proteomes" id="UP000600918">
    <property type="component" value="Unassembled WGS sequence"/>
</dbReference>
<name>A0A834KUB8_VESPE</name>
<gene>
    <name evidence="2" type="ORF">H0235_013002</name>
</gene>
<feature type="region of interest" description="Disordered" evidence="1">
    <location>
        <begin position="1"/>
        <end position="31"/>
    </location>
</feature>
<evidence type="ECO:0000313" key="2">
    <source>
        <dbReference type="EMBL" id="KAF7413151.1"/>
    </source>
</evidence>
<keyword evidence="3" id="KW-1185">Reference proteome</keyword>
<dbReference type="AlphaFoldDB" id="A0A834KUB8"/>
<evidence type="ECO:0000256" key="1">
    <source>
        <dbReference type="SAM" id="MobiDB-lite"/>
    </source>
</evidence>
<reference evidence="2" key="1">
    <citation type="journal article" date="2020" name="G3 (Bethesda)">
        <title>High-Quality Assemblies for Three Invasive Social Wasps from the &lt;i&gt;Vespula&lt;/i&gt; Genus.</title>
        <authorList>
            <person name="Harrop T.W.R."/>
            <person name="Guhlin J."/>
            <person name="McLaughlin G.M."/>
            <person name="Permina E."/>
            <person name="Stockwell P."/>
            <person name="Gilligan J."/>
            <person name="Le Lec M.F."/>
            <person name="Gruber M.A.M."/>
            <person name="Quinn O."/>
            <person name="Lovegrove M."/>
            <person name="Duncan E.J."/>
            <person name="Remnant E.J."/>
            <person name="Van Eeckhoven J."/>
            <person name="Graham B."/>
            <person name="Knapp R.A."/>
            <person name="Langford K.W."/>
            <person name="Kronenberg Z."/>
            <person name="Press M.O."/>
            <person name="Eacker S.M."/>
            <person name="Wilson-Rankin E.E."/>
            <person name="Purcell J."/>
            <person name="Lester P.J."/>
            <person name="Dearden P.K."/>
        </authorList>
    </citation>
    <scope>NUCLEOTIDE SEQUENCE</scope>
    <source>
        <strain evidence="2">Volc-1</strain>
    </source>
</reference>
<sequence>MQKHGWLGSTNGDEGKGQLADSNRPRSKQRRRLGQIVGFMDRWSWRFGERTLYSGPKLGYAVEEIFHILSKVQKRWAHENDVLETTGSTMQDPFERRRTKPRRTTGRAYAPFLRDEISQIADSGSPDRLSVASERPPLTFNYFTSVDSTNR</sequence>
<comment type="caution">
    <text evidence="2">The sequence shown here is derived from an EMBL/GenBank/DDBJ whole genome shotgun (WGS) entry which is preliminary data.</text>
</comment>
<accession>A0A834KUB8</accession>